<sequence>MREPQSASQYPPANGVTSPLLDLYRERPQAAGAAPKSDGQATASYAPAGSGTDTHGPENPGAPGAACDEEAKAAARGSPPVKKASDEPRSGESLPDKTHAHEKTPVSKHAPSKRRSSAASAGKHASKISVSSKAGAARGPSAPSAHGPPSPPTLCAETMKSEGAVSYGERSRSQRYSHAATQDQMTPELFIASPETAPQAGGAPDQQDLERGQPAAASSSSSGQELAHGGECGEALDKGQGKEGVEAVAVEEKEKVEEKEGEEEKKAEEKKPAEKKPRKRSARGFKMPDGTYVGLKEKNRYLRQVVVPL</sequence>
<protein>
    <submittedName>
        <fullName evidence="2">Uncharacterized protein</fullName>
    </submittedName>
</protein>
<proteinExistence type="predicted"/>
<accession>A0AAQ4D2G7</accession>
<keyword evidence="3" id="KW-1185">Reference proteome</keyword>
<dbReference type="EMBL" id="JARKHS020036019">
    <property type="protein sequence ID" value="KAK8756657.1"/>
    <property type="molecule type" value="Genomic_DNA"/>
</dbReference>
<evidence type="ECO:0000313" key="3">
    <source>
        <dbReference type="Proteomes" id="UP001321473"/>
    </source>
</evidence>
<name>A0AAQ4D2G7_AMBAM</name>
<feature type="compositionally biased region" description="Basic and acidic residues" evidence="1">
    <location>
        <begin position="83"/>
        <end position="105"/>
    </location>
</feature>
<gene>
    <name evidence="2" type="ORF">V5799_000638</name>
</gene>
<feature type="compositionally biased region" description="Polar residues" evidence="1">
    <location>
        <begin position="174"/>
        <end position="185"/>
    </location>
</feature>
<feature type="compositionally biased region" description="Polar residues" evidence="1">
    <location>
        <begin position="1"/>
        <end position="17"/>
    </location>
</feature>
<organism evidence="2 3">
    <name type="scientific">Amblyomma americanum</name>
    <name type="common">Lone star tick</name>
    <dbReference type="NCBI Taxonomy" id="6943"/>
    <lineage>
        <taxon>Eukaryota</taxon>
        <taxon>Metazoa</taxon>
        <taxon>Ecdysozoa</taxon>
        <taxon>Arthropoda</taxon>
        <taxon>Chelicerata</taxon>
        <taxon>Arachnida</taxon>
        <taxon>Acari</taxon>
        <taxon>Parasitiformes</taxon>
        <taxon>Ixodida</taxon>
        <taxon>Ixodoidea</taxon>
        <taxon>Ixodidae</taxon>
        <taxon>Amblyomminae</taxon>
        <taxon>Amblyomma</taxon>
    </lineage>
</organism>
<dbReference type="AlphaFoldDB" id="A0AAQ4D2G7"/>
<feature type="region of interest" description="Disordered" evidence="1">
    <location>
        <begin position="1"/>
        <end position="291"/>
    </location>
</feature>
<feature type="compositionally biased region" description="Basic and acidic residues" evidence="1">
    <location>
        <begin position="235"/>
        <end position="275"/>
    </location>
</feature>
<comment type="caution">
    <text evidence="2">The sequence shown here is derived from an EMBL/GenBank/DDBJ whole genome shotgun (WGS) entry which is preliminary data.</text>
</comment>
<reference evidence="2 3" key="1">
    <citation type="journal article" date="2023" name="Arcadia Sci">
        <title>De novo assembly of a long-read Amblyomma americanum tick genome.</title>
        <authorList>
            <person name="Chou S."/>
            <person name="Poskanzer K.E."/>
            <person name="Rollins M."/>
            <person name="Thuy-Boun P.S."/>
        </authorList>
    </citation>
    <scope>NUCLEOTIDE SEQUENCE [LARGE SCALE GENOMIC DNA]</scope>
    <source>
        <strain evidence="2">F_SG_1</strain>
        <tissue evidence="2">Salivary glands</tissue>
    </source>
</reference>
<evidence type="ECO:0000313" key="2">
    <source>
        <dbReference type="EMBL" id="KAK8756657.1"/>
    </source>
</evidence>
<evidence type="ECO:0000256" key="1">
    <source>
        <dbReference type="SAM" id="MobiDB-lite"/>
    </source>
</evidence>
<feature type="compositionally biased region" description="Low complexity" evidence="1">
    <location>
        <begin position="117"/>
        <end position="145"/>
    </location>
</feature>
<dbReference type="Proteomes" id="UP001321473">
    <property type="component" value="Unassembled WGS sequence"/>
</dbReference>